<gene>
    <name evidence="2" type="ORF">FOB44_02030</name>
</gene>
<dbReference type="InterPro" id="IPR008983">
    <property type="entry name" value="Tumour_necrosis_fac-like_dom"/>
</dbReference>
<evidence type="ECO:0000313" key="3">
    <source>
        <dbReference type="Proteomes" id="UP000501570"/>
    </source>
</evidence>
<feature type="signal peptide" evidence="1">
    <location>
        <begin position="1"/>
        <end position="18"/>
    </location>
</feature>
<sequence length="440" mass="45916">MKNFLLTTALFFSSMAFSQVGINTASPKSTLDVSAKRNASGIADNTQVYGLIPPRVTRAELTDNTAVYNADQTGAMIYISDVSGGDTNPPRSNVNTVGYYYFDGTLWQKISVPYTATNGVTMSGNNLKLGGSLTEPTNISGLTGVNKLAITGTGIDAINFDNNTLSIDASNDRVGIGTNNPSEKLDVAGNISLNTNPSGTASSLKFYEDAANGANSISIQSPANLPANRTLILPSNAPANGFVLTTNASGVTQWGAMNPASATLASISLTNEALGSTSITNGGVDGGSVNQRFFQKFDTTVTDPNGRFNLSNGTYTVAQSGIYLISAYIMPNSTPDRNLTGFFYPVNLEIRKNAGGNPSGGTIIMDNATIRWATPQQPALRYSVVVTGMVSLNAGDTLNAVVYLTGTNAAASASGGISYPTSFNYANFAEFKALFSVTAL</sequence>
<dbReference type="RefSeq" id="WP_168237476.1">
    <property type="nucleotide sequence ID" value="NZ_CP050995.1"/>
</dbReference>
<protein>
    <recommendedName>
        <fullName evidence="4">C1q domain-containing protein</fullName>
    </recommendedName>
</protein>
<dbReference type="SUPFAM" id="SSF49842">
    <property type="entry name" value="TNF-like"/>
    <property type="match status" value="1"/>
</dbReference>
<dbReference type="EMBL" id="CP050995">
    <property type="protein sequence ID" value="QIY89504.1"/>
    <property type="molecule type" value="Genomic_DNA"/>
</dbReference>
<reference evidence="2 3" key="1">
    <citation type="submission" date="2019-09" db="EMBL/GenBank/DDBJ databases">
        <title>FDA dAtabase for Regulatory Grade micrObial Sequences (FDA-ARGOS): Supporting development and validation of Infectious Disease Dx tests.</title>
        <authorList>
            <person name="Sciortino C."/>
            <person name="Tallon L."/>
            <person name="Sadzewicz L."/>
            <person name="Vavikolanu K."/>
            <person name="Mehta A."/>
            <person name="Aluvathingal J."/>
            <person name="Nadendla S."/>
            <person name="Nandy P."/>
            <person name="Geyer C."/>
            <person name="Yan Y."/>
            <person name="Sichtig H."/>
        </authorList>
    </citation>
    <scope>NUCLEOTIDE SEQUENCE [LARGE SCALE GENOMIC DNA]</scope>
    <source>
        <strain evidence="2 3">FDAARGOS_636</strain>
    </source>
</reference>
<dbReference type="Proteomes" id="UP000501570">
    <property type="component" value="Chromosome"/>
</dbReference>
<proteinExistence type="predicted"/>
<keyword evidence="1" id="KW-0732">Signal</keyword>
<organism evidence="2 3">
    <name type="scientific">Chryseobacterium gallinarum</name>
    <dbReference type="NCBI Taxonomy" id="1324352"/>
    <lineage>
        <taxon>Bacteria</taxon>
        <taxon>Pseudomonadati</taxon>
        <taxon>Bacteroidota</taxon>
        <taxon>Flavobacteriia</taxon>
        <taxon>Flavobacteriales</taxon>
        <taxon>Weeksellaceae</taxon>
        <taxon>Chryseobacterium group</taxon>
        <taxon>Chryseobacterium</taxon>
    </lineage>
</organism>
<feature type="chain" id="PRO_5046797942" description="C1q domain-containing protein" evidence="1">
    <location>
        <begin position="19"/>
        <end position="440"/>
    </location>
</feature>
<evidence type="ECO:0000313" key="2">
    <source>
        <dbReference type="EMBL" id="QIY89504.1"/>
    </source>
</evidence>
<accession>A0ABX6KLI3</accession>
<dbReference type="Gene3D" id="2.60.120.40">
    <property type="match status" value="1"/>
</dbReference>
<evidence type="ECO:0000256" key="1">
    <source>
        <dbReference type="SAM" id="SignalP"/>
    </source>
</evidence>
<keyword evidence="3" id="KW-1185">Reference proteome</keyword>
<name>A0ABX6KLI3_CHRGL</name>
<evidence type="ECO:0008006" key="4">
    <source>
        <dbReference type="Google" id="ProtNLM"/>
    </source>
</evidence>